<accession>S6ACV5</accession>
<dbReference type="EMBL" id="AP013066">
    <property type="protein sequence ID" value="BAN35903.1"/>
    <property type="molecule type" value="Genomic_DNA"/>
</dbReference>
<dbReference type="Proteomes" id="UP000015559">
    <property type="component" value="Chromosome"/>
</dbReference>
<protein>
    <submittedName>
        <fullName evidence="1">Uncharacterized protein</fullName>
    </submittedName>
</protein>
<sequence length="96" mass="10202">MVLAVIDPGSPALLDARTERELTGRVGVAEANRLCAALLQVRDDAAGKAARRTVQLGRRGGLEAVVEKRLEPGEKVIVHPGDTLRDGLRIKLKAGV</sequence>
<dbReference type="OrthoDB" id="9791520at2"/>
<dbReference type="KEGG" id="sdr:SCD_n02092"/>
<gene>
    <name evidence="1" type="ORF">SCD_n02092</name>
</gene>
<evidence type="ECO:0000313" key="2">
    <source>
        <dbReference type="Proteomes" id="UP000015559"/>
    </source>
</evidence>
<keyword evidence="2" id="KW-1185">Reference proteome</keyword>
<dbReference type="AlphaFoldDB" id="S6ACV5"/>
<organism evidence="1 2">
    <name type="scientific">Sulfuricella denitrificans (strain DSM 22764 / NBRC 105220 / skB26)</name>
    <dbReference type="NCBI Taxonomy" id="1163617"/>
    <lineage>
        <taxon>Bacteria</taxon>
        <taxon>Pseudomonadati</taxon>
        <taxon>Pseudomonadota</taxon>
        <taxon>Betaproteobacteria</taxon>
        <taxon>Nitrosomonadales</taxon>
        <taxon>Sulfuricellaceae</taxon>
        <taxon>Sulfuricella</taxon>
    </lineage>
</organism>
<dbReference type="HOGENOM" id="CLU_2358610_0_0_4"/>
<dbReference type="Gene3D" id="2.40.420.20">
    <property type="match status" value="1"/>
</dbReference>
<name>S6ACV5_SULDS</name>
<evidence type="ECO:0000313" key="1">
    <source>
        <dbReference type="EMBL" id="BAN35903.1"/>
    </source>
</evidence>
<reference evidence="1 2" key="1">
    <citation type="journal article" date="2012" name="Appl. Environ. Microbiol.">
        <title>Draft genome sequence of a psychrotolerant sulfur-oxidizing bacterium, Sulfuricella denitrificans skB26, and proteomic insights into cold adaptation.</title>
        <authorList>
            <person name="Watanabe T."/>
            <person name="Kojima H."/>
            <person name="Fukui M."/>
        </authorList>
    </citation>
    <scope>NUCLEOTIDE SEQUENCE [LARGE SCALE GENOMIC DNA]</scope>
    <source>
        <strain evidence="2">skB26</strain>
    </source>
</reference>
<proteinExistence type="predicted"/>
<dbReference type="STRING" id="1163617.SCD_n02092"/>
<dbReference type="RefSeq" id="WP_009205099.1">
    <property type="nucleotide sequence ID" value="NC_022357.1"/>
</dbReference>